<evidence type="ECO:0000313" key="6">
    <source>
        <dbReference type="EMBL" id="ESW11357.1"/>
    </source>
</evidence>
<comment type="subcellular location">
    <subcellularLocation>
        <location evidence="1">Secreted</location>
    </subcellularLocation>
</comment>
<dbReference type="AlphaFoldDB" id="V7B0E2"/>
<dbReference type="GO" id="GO:0007165">
    <property type="term" value="P:signal transduction"/>
    <property type="evidence" value="ECO:0007669"/>
    <property type="project" value="InterPro"/>
</dbReference>
<dbReference type="SMR" id="V7B0E2"/>
<evidence type="ECO:0000256" key="1">
    <source>
        <dbReference type="ARBA" id="ARBA00004613"/>
    </source>
</evidence>
<dbReference type="InterPro" id="IPR010682">
    <property type="entry name" value="SCRL"/>
</dbReference>
<evidence type="ECO:0000256" key="3">
    <source>
        <dbReference type="ARBA" id="ARBA00022525"/>
    </source>
</evidence>
<comment type="similarity">
    <text evidence="2">Belongs to the DEFL family.</text>
</comment>
<organism evidence="6 7">
    <name type="scientific">Phaseolus vulgaris</name>
    <name type="common">Kidney bean</name>
    <name type="synonym">French bean</name>
    <dbReference type="NCBI Taxonomy" id="3885"/>
    <lineage>
        <taxon>Eukaryota</taxon>
        <taxon>Viridiplantae</taxon>
        <taxon>Streptophyta</taxon>
        <taxon>Embryophyta</taxon>
        <taxon>Tracheophyta</taxon>
        <taxon>Spermatophyta</taxon>
        <taxon>Magnoliopsida</taxon>
        <taxon>eudicotyledons</taxon>
        <taxon>Gunneridae</taxon>
        <taxon>Pentapetalae</taxon>
        <taxon>rosids</taxon>
        <taxon>fabids</taxon>
        <taxon>Fabales</taxon>
        <taxon>Fabaceae</taxon>
        <taxon>Papilionoideae</taxon>
        <taxon>50 kb inversion clade</taxon>
        <taxon>NPAAA clade</taxon>
        <taxon>indigoferoid/millettioid clade</taxon>
        <taxon>Phaseoleae</taxon>
        <taxon>Phaseolus</taxon>
    </lineage>
</organism>
<keyword evidence="4 5" id="KW-0732">Signal</keyword>
<evidence type="ECO:0000313" key="7">
    <source>
        <dbReference type="Proteomes" id="UP000000226"/>
    </source>
</evidence>
<sequence>MTKLQSIVLIVFALFSLFSQTYGNMRVCTKDMVLDGRCPTGTSGKSCLQEFLDRLGANSTPTNCTCKTRPTNKRKCTCQVVCSK</sequence>
<reference evidence="7" key="1">
    <citation type="journal article" date="2014" name="Nat. Genet.">
        <title>A reference genome for common bean and genome-wide analysis of dual domestications.</title>
        <authorList>
            <person name="Schmutz J."/>
            <person name="McClean P.E."/>
            <person name="Mamidi S."/>
            <person name="Wu G.A."/>
            <person name="Cannon S.B."/>
            <person name="Grimwood J."/>
            <person name="Jenkins J."/>
            <person name="Shu S."/>
            <person name="Song Q."/>
            <person name="Chavarro C."/>
            <person name="Torres-Torres M."/>
            <person name="Geffroy V."/>
            <person name="Moghaddam S.M."/>
            <person name="Gao D."/>
            <person name="Abernathy B."/>
            <person name="Barry K."/>
            <person name="Blair M."/>
            <person name="Brick M.A."/>
            <person name="Chovatia M."/>
            <person name="Gepts P."/>
            <person name="Goodstein D.M."/>
            <person name="Gonzales M."/>
            <person name="Hellsten U."/>
            <person name="Hyten D.L."/>
            <person name="Jia G."/>
            <person name="Kelly J.D."/>
            <person name="Kudrna D."/>
            <person name="Lee R."/>
            <person name="Richard M.M."/>
            <person name="Miklas P.N."/>
            <person name="Osorno J.M."/>
            <person name="Rodrigues J."/>
            <person name="Thareau V."/>
            <person name="Urrea C.A."/>
            <person name="Wang M."/>
            <person name="Yu Y."/>
            <person name="Zhang M."/>
            <person name="Wing R.A."/>
            <person name="Cregan P.B."/>
            <person name="Rokhsar D.S."/>
            <person name="Jackson S.A."/>
        </authorList>
    </citation>
    <scope>NUCLEOTIDE SEQUENCE [LARGE SCALE GENOMIC DNA]</scope>
    <source>
        <strain evidence="7">cv. G19833</strain>
    </source>
</reference>
<dbReference type="eggNOG" id="ENOG502T27D">
    <property type="taxonomic scope" value="Eukaryota"/>
</dbReference>
<dbReference type="PANTHER" id="PTHR34450:SF9">
    <property type="entry name" value="DEFENSIN-LIKE PROTEIN 242-RELATED"/>
    <property type="match status" value="1"/>
</dbReference>
<dbReference type="OMA" id="CYKTIGR"/>
<dbReference type="Pfam" id="PF06876">
    <property type="entry name" value="SCRL"/>
    <property type="match status" value="1"/>
</dbReference>
<dbReference type="Proteomes" id="UP000000226">
    <property type="component" value="Chromosome 8"/>
</dbReference>
<keyword evidence="3" id="KW-0964">Secreted</keyword>
<evidence type="ECO:0000256" key="4">
    <source>
        <dbReference type="ARBA" id="ARBA00022729"/>
    </source>
</evidence>
<dbReference type="EMBL" id="CM002295">
    <property type="protein sequence ID" value="ESW11357.1"/>
    <property type="molecule type" value="Genomic_DNA"/>
</dbReference>
<feature type="signal peptide" evidence="5">
    <location>
        <begin position="1"/>
        <end position="23"/>
    </location>
</feature>
<evidence type="ECO:0000256" key="5">
    <source>
        <dbReference type="SAM" id="SignalP"/>
    </source>
</evidence>
<accession>V7B0E2</accession>
<evidence type="ECO:0000256" key="2">
    <source>
        <dbReference type="ARBA" id="ARBA00006722"/>
    </source>
</evidence>
<feature type="chain" id="PRO_5004753780" evidence="5">
    <location>
        <begin position="24"/>
        <end position="84"/>
    </location>
</feature>
<dbReference type="OrthoDB" id="1420609at2759"/>
<dbReference type="GO" id="GO:0005576">
    <property type="term" value="C:extracellular region"/>
    <property type="evidence" value="ECO:0007669"/>
    <property type="project" value="UniProtKB-SubCell"/>
</dbReference>
<proteinExistence type="inferred from homology"/>
<keyword evidence="7" id="KW-1185">Reference proteome</keyword>
<dbReference type="Gramene" id="ESW11357">
    <property type="protein sequence ID" value="ESW11357"/>
    <property type="gene ID" value="PHAVU_008G023100g"/>
</dbReference>
<dbReference type="PANTHER" id="PTHR34450">
    <property type="entry name" value="DEFENSIN-LIKE PROTEIN 245-RELATED"/>
    <property type="match status" value="1"/>
</dbReference>
<gene>
    <name evidence="6" type="ORF">PHAVU_008G023100g</name>
</gene>
<name>V7B0E2_PHAVU</name>
<protein>
    <submittedName>
        <fullName evidence="6">Uncharacterized protein</fullName>
    </submittedName>
</protein>